<evidence type="ECO:0000256" key="1">
    <source>
        <dbReference type="ARBA" id="ARBA00006754"/>
    </source>
</evidence>
<dbReference type="InterPro" id="IPR012914">
    <property type="entry name" value="PucR_dom"/>
</dbReference>
<dbReference type="PANTHER" id="PTHR33744:SF1">
    <property type="entry name" value="DNA-BINDING TRANSCRIPTIONAL ACTIVATOR ADER"/>
    <property type="match status" value="1"/>
</dbReference>
<protein>
    <submittedName>
        <fullName evidence="5">PucR family transcriptional regulator</fullName>
    </submittedName>
</protein>
<evidence type="ECO:0000259" key="4">
    <source>
        <dbReference type="Pfam" id="PF17853"/>
    </source>
</evidence>
<sequence length="417" mass="47900">MNCEDMVKIPELKGVLNLKAGAEGMLHPIRWIYFADCLQCVKNEYRVEDYIHGSEFVVLTNRSLTDDSTRLRELISKMQEYDIAALGINEGQISDELTDYCNEHSLPLFELTEKFPLVDLSQIMCQRLVLEQNNKNSAEQLFTSILDAEHLNRENVFAQARFLNVDLSGEFRVIEFAYYKDKNNYDEGGYETGRPDGGMHRDDSLTVGQSISRIISTEFSYHLSKNILVRLQTGTVLALVPSGRISDEQLREILGNIVDIAGREYHTNLYVGVGNSTGYLEDVKLSRNEASAAIKVANISKADEHIYFYKDQGLYTLISKIADDKFLDEFVEKNIGKLIHADEVNDGNLCDTLENYLNHNCNVKYTAESMYIHRNTLNYRLNKIQEILGREFDDIESCLTLKLAFMIRNYRKMRREI</sequence>
<dbReference type="InterPro" id="IPR051448">
    <property type="entry name" value="CdaR-like_regulators"/>
</dbReference>
<gene>
    <name evidence="5" type="ORF">G5A70_03400</name>
</gene>
<dbReference type="InterPro" id="IPR041522">
    <property type="entry name" value="CdaR_GGDEF"/>
</dbReference>
<feature type="domain" description="PucR C-terminal helix-turn-helix" evidence="3">
    <location>
        <begin position="349"/>
        <end position="406"/>
    </location>
</feature>
<proteinExistence type="inferred from homology"/>
<feature type="domain" description="Purine catabolism PurC-like" evidence="2">
    <location>
        <begin position="5"/>
        <end position="127"/>
    </location>
</feature>
<dbReference type="Gene3D" id="1.10.10.2840">
    <property type="entry name" value="PucR C-terminal helix-turn-helix domain"/>
    <property type="match status" value="1"/>
</dbReference>
<dbReference type="Pfam" id="PF17853">
    <property type="entry name" value="GGDEF_2"/>
    <property type="match status" value="1"/>
</dbReference>
<dbReference type="EMBL" id="JAAITA010000003">
    <property type="protein sequence ID" value="NSJ85245.1"/>
    <property type="molecule type" value="Genomic_DNA"/>
</dbReference>
<name>A0ABX2I4L5_BLAHA</name>
<dbReference type="RefSeq" id="WP_173748043.1">
    <property type="nucleotide sequence ID" value="NZ_JAAITA010000003.1"/>
</dbReference>
<dbReference type="Pfam" id="PF07905">
    <property type="entry name" value="PucR"/>
    <property type="match status" value="1"/>
</dbReference>
<evidence type="ECO:0000313" key="6">
    <source>
        <dbReference type="Proteomes" id="UP000822142"/>
    </source>
</evidence>
<reference evidence="5 6" key="1">
    <citation type="journal article" date="2020" name="Cell Host Microbe">
        <title>Functional and Genomic Variation between Human-Derived Isolates of Lachnospiraceae Reveals Inter- and Intra-Species Diversity.</title>
        <authorList>
            <person name="Sorbara M.T."/>
            <person name="Littmann E.R."/>
            <person name="Fontana E."/>
            <person name="Moody T.U."/>
            <person name="Kohout C.E."/>
            <person name="Gjonbalaj M."/>
            <person name="Eaton V."/>
            <person name="Seok R."/>
            <person name="Leiner I.M."/>
            <person name="Pamer E.G."/>
        </authorList>
    </citation>
    <scope>NUCLEOTIDE SEQUENCE [LARGE SCALE GENOMIC DNA]</scope>
    <source>
        <strain evidence="5 6">MSK.15.26</strain>
    </source>
</reference>
<evidence type="ECO:0000259" key="2">
    <source>
        <dbReference type="Pfam" id="PF07905"/>
    </source>
</evidence>
<evidence type="ECO:0000259" key="3">
    <source>
        <dbReference type="Pfam" id="PF13556"/>
    </source>
</evidence>
<comment type="similarity">
    <text evidence="1">Belongs to the CdaR family.</text>
</comment>
<organism evidence="5 6">
    <name type="scientific">Blautia hansenii</name>
    <name type="common">Ruminococcus hansenii</name>
    <dbReference type="NCBI Taxonomy" id="1322"/>
    <lineage>
        <taxon>Bacteria</taxon>
        <taxon>Bacillati</taxon>
        <taxon>Bacillota</taxon>
        <taxon>Clostridia</taxon>
        <taxon>Lachnospirales</taxon>
        <taxon>Lachnospiraceae</taxon>
        <taxon>Blautia</taxon>
    </lineage>
</organism>
<dbReference type="InterPro" id="IPR042070">
    <property type="entry name" value="PucR_C-HTH_sf"/>
</dbReference>
<dbReference type="PANTHER" id="PTHR33744">
    <property type="entry name" value="CARBOHYDRATE DIACID REGULATOR"/>
    <property type="match status" value="1"/>
</dbReference>
<dbReference type="InterPro" id="IPR025736">
    <property type="entry name" value="PucR_C-HTH_dom"/>
</dbReference>
<comment type="caution">
    <text evidence="5">The sequence shown here is derived from an EMBL/GenBank/DDBJ whole genome shotgun (WGS) entry which is preliminary data.</text>
</comment>
<accession>A0ABX2I4L5</accession>
<feature type="domain" description="CdaR GGDEF-like" evidence="4">
    <location>
        <begin position="153"/>
        <end position="296"/>
    </location>
</feature>
<evidence type="ECO:0000313" key="5">
    <source>
        <dbReference type="EMBL" id="NSJ85245.1"/>
    </source>
</evidence>
<dbReference type="Pfam" id="PF13556">
    <property type="entry name" value="HTH_30"/>
    <property type="match status" value="1"/>
</dbReference>
<dbReference type="Proteomes" id="UP000822142">
    <property type="component" value="Unassembled WGS sequence"/>
</dbReference>
<keyword evidence="6" id="KW-1185">Reference proteome</keyword>